<dbReference type="SUPFAM" id="SSF81383">
    <property type="entry name" value="F-box domain"/>
    <property type="match status" value="1"/>
</dbReference>
<evidence type="ECO:0000313" key="3">
    <source>
        <dbReference type="Proteomes" id="UP000015241"/>
    </source>
</evidence>
<proteinExistence type="predicted"/>
<dbReference type="SUPFAM" id="SSF52047">
    <property type="entry name" value="RNI-like"/>
    <property type="match status" value="1"/>
</dbReference>
<dbReference type="EMBL" id="KE504361">
    <property type="protein sequence ID" value="EPS92754.1"/>
    <property type="molecule type" value="Genomic_DNA"/>
</dbReference>
<evidence type="ECO:0000313" key="2">
    <source>
        <dbReference type="EMBL" id="EPS92754.1"/>
    </source>
</evidence>
<protein>
    <recommendedName>
        <fullName evidence="1">F-box domain-containing protein</fullName>
    </recommendedName>
</protein>
<gene>
    <name evidence="2" type="ORF">FOMPIDRAFT_111990</name>
</gene>
<accession>S8F160</accession>
<name>S8F160_FOMSC</name>
<evidence type="ECO:0000259" key="1">
    <source>
        <dbReference type="PROSITE" id="PS50181"/>
    </source>
</evidence>
<organism evidence="2 3">
    <name type="scientific">Fomitopsis schrenkii</name>
    <name type="common">Brown rot fungus</name>
    <dbReference type="NCBI Taxonomy" id="2126942"/>
    <lineage>
        <taxon>Eukaryota</taxon>
        <taxon>Fungi</taxon>
        <taxon>Dikarya</taxon>
        <taxon>Basidiomycota</taxon>
        <taxon>Agaricomycotina</taxon>
        <taxon>Agaricomycetes</taxon>
        <taxon>Polyporales</taxon>
        <taxon>Fomitopsis</taxon>
    </lineage>
</organism>
<dbReference type="HOGENOM" id="CLU_496094_0_0_1"/>
<sequence>MQSSVAGSVNHAAAINRLPFELLAMVFPIIPETDLLTRPLDVVALVCRHWRAVALAHPEWWGEMKIGPTTPPHVVKKWLERSKDTPLRLTLLDPRDEDFILAEEETVATLPEYLHANVRALRDHADRIEHFALSRHNLRITADILYEFSGVDAPRLRSLQVEPVFDEGTSMALFEGLFETEVFPGHTQGIRKLAIAHAILPLDPYLNLRELRLTYLTELTSGDLFSLLARSPALEIFELNDCIVDWPEDVIYPAKTVALPRLRRLQLEASQLEVLHTLSHLEFPATTRVDVTLEQRAHIDGREVVNEDAHTDIPENLGGASSSRDPIPHCHSLRDVASTIEDLTLGYSDGDIEHPKDFIITLWSPDVRLVATWRRSINSNPSQGGIWYDVLPLPAVERLRINHIPDILRTISQVEWRTFLGLMPSLRTIEVTHNVTFYSEGCATGAEPADVFGPMFFALSRPTPDPVTRVRQLPCPELHSVVFSHRSWGPSNARWDAWISGCNGGRRESGARRPIDFSFKPFIQSSVYYARRSTMEWLRIEISHHGSKRVHYTEQVAASAPSLPGCGLISALV</sequence>
<dbReference type="OrthoDB" id="2801457at2759"/>
<keyword evidence="3" id="KW-1185">Reference proteome</keyword>
<dbReference type="eggNOG" id="ENOG502R1UN">
    <property type="taxonomic scope" value="Eukaryota"/>
</dbReference>
<dbReference type="AlphaFoldDB" id="S8F160"/>
<dbReference type="InParanoid" id="S8F160"/>
<dbReference type="PROSITE" id="PS50181">
    <property type="entry name" value="FBOX"/>
    <property type="match status" value="1"/>
</dbReference>
<reference evidence="2 3" key="1">
    <citation type="journal article" date="2012" name="Science">
        <title>The Paleozoic origin of enzymatic lignin decomposition reconstructed from 31 fungal genomes.</title>
        <authorList>
            <person name="Floudas D."/>
            <person name="Binder M."/>
            <person name="Riley R."/>
            <person name="Barry K."/>
            <person name="Blanchette R.A."/>
            <person name="Henrissat B."/>
            <person name="Martinez A.T."/>
            <person name="Otillar R."/>
            <person name="Spatafora J.W."/>
            <person name="Yadav J.S."/>
            <person name="Aerts A."/>
            <person name="Benoit I."/>
            <person name="Boyd A."/>
            <person name="Carlson A."/>
            <person name="Copeland A."/>
            <person name="Coutinho P.M."/>
            <person name="de Vries R.P."/>
            <person name="Ferreira P."/>
            <person name="Findley K."/>
            <person name="Foster B."/>
            <person name="Gaskell J."/>
            <person name="Glotzer D."/>
            <person name="Gorecki P."/>
            <person name="Heitman J."/>
            <person name="Hesse C."/>
            <person name="Hori C."/>
            <person name="Igarashi K."/>
            <person name="Jurgens J.A."/>
            <person name="Kallen N."/>
            <person name="Kersten P."/>
            <person name="Kohler A."/>
            <person name="Kuees U."/>
            <person name="Kumar T.K.A."/>
            <person name="Kuo A."/>
            <person name="LaButti K."/>
            <person name="Larrondo L.F."/>
            <person name="Lindquist E."/>
            <person name="Ling A."/>
            <person name="Lombard V."/>
            <person name="Lucas S."/>
            <person name="Lundell T."/>
            <person name="Martin R."/>
            <person name="McLaughlin D.J."/>
            <person name="Morgenstern I."/>
            <person name="Morin E."/>
            <person name="Murat C."/>
            <person name="Nagy L.G."/>
            <person name="Nolan M."/>
            <person name="Ohm R.A."/>
            <person name="Patyshakuliyeva A."/>
            <person name="Rokas A."/>
            <person name="Ruiz-Duenas F.J."/>
            <person name="Sabat G."/>
            <person name="Salamov A."/>
            <person name="Samejima M."/>
            <person name="Schmutz J."/>
            <person name="Slot J.C."/>
            <person name="St John F."/>
            <person name="Stenlid J."/>
            <person name="Sun H."/>
            <person name="Sun S."/>
            <person name="Syed K."/>
            <person name="Tsang A."/>
            <person name="Wiebenga A."/>
            <person name="Young D."/>
            <person name="Pisabarro A."/>
            <person name="Eastwood D.C."/>
            <person name="Martin F."/>
            <person name="Cullen D."/>
            <person name="Grigoriev I.V."/>
            <person name="Hibbett D.S."/>
        </authorList>
    </citation>
    <scope>NUCLEOTIDE SEQUENCE</scope>
    <source>
        <strain evidence="3">FP-58527</strain>
    </source>
</reference>
<dbReference type="Gene3D" id="1.20.1280.50">
    <property type="match status" value="1"/>
</dbReference>
<dbReference type="InterPro" id="IPR036047">
    <property type="entry name" value="F-box-like_dom_sf"/>
</dbReference>
<dbReference type="Gene3D" id="3.80.10.10">
    <property type="entry name" value="Ribonuclease Inhibitor"/>
    <property type="match status" value="1"/>
</dbReference>
<feature type="domain" description="F-box" evidence="1">
    <location>
        <begin position="12"/>
        <end position="64"/>
    </location>
</feature>
<dbReference type="InterPro" id="IPR001810">
    <property type="entry name" value="F-box_dom"/>
</dbReference>
<dbReference type="Proteomes" id="UP000015241">
    <property type="component" value="Unassembled WGS sequence"/>
</dbReference>
<dbReference type="InterPro" id="IPR032675">
    <property type="entry name" value="LRR_dom_sf"/>
</dbReference>